<protein>
    <submittedName>
        <fullName evidence="9">Rx, N-terminal</fullName>
    </submittedName>
</protein>
<feature type="domain" description="Disease resistance protein At4g27190-like leucine-rich repeats" evidence="7">
    <location>
        <begin position="883"/>
        <end position="993"/>
    </location>
</feature>
<name>A0AAN8V5I5_9MAGN</name>
<evidence type="ECO:0000259" key="7">
    <source>
        <dbReference type="Pfam" id="PF23247"/>
    </source>
</evidence>
<reference evidence="9 10" key="1">
    <citation type="submission" date="2023-12" db="EMBL/GenBank/DDBJ databases">
        <title>A high-quality genome assembly for Dillenia turbinata (Dilleniales).</title>
        <authorList>
            <person name="Chanderbali A."/>
        </authorList>
    </citation>
    <scope>NUCLEOTIDE SEQUENCE [LARGE SCALE GENOMIC DNA]</scope>
    <source>
        <strain evidence="9">LSX21</strain>
        <tissue evidence="9">Leaf</tissue>
    </source>
</reference>
<dbReference type="EMBL" id="JBAMMX010000013">
    <property type="protein sequence ID" value="KAK6928793.1"/>
    <property type="molecule type" value="Genomic_DNA"/>
</dbReference>
<evidence type="ECO:0000256" key="5">
    <source>
        <dbReference type="ARBA" id="ARBA00022840"/>
    </source>
</evidence>
<dbReference type="PANTHER" id="PTHR36766:SF51">
    <property type="entry name" value="DISEASE RESISTANCE RPP13-LIKE PROTEIN 1"/>
    <property type="match status" value="1"/>
</dbReference>
<feature type="domain" description="Disease resistance N-terminal" evidence="6">
    <location>
        <begin position="39"/>
        <end position="95"/>
    </location>
</feature>
<keyword evidence="10" id="KW-1185">Reference proteome</keyword>
<dbReference type="Gene3D" id="3.80.10.10">
    <property type="entry name" value="Ribonuclease Inhibitor"/>
    <property type="match status" value="5"/>
</dbReference>
<organism evidence="9 10">
    <name type="scientific">Dillenia turbinata</name>
    <dbReference type="NCBI Taxonomy" id="194707"/>
    <lineage>
        <taxon>Eukaryota</taxon>
        <taxon>Viridiplantae</taxon>
        <taxon>Streptophyta</taxon>
        <taxon>Embryophyta</taxon>
        <taxon>Tracheophyta</taxon>
        <taxon>Spermatophyta</taxon>
        <taxon>Magnoliopsida</taxon>
        <taxon>eudicotyledons</taxon>
        <taxon>Gunneridae</taxon>
        <taxon>Pentapetalae</taxon>
        <taxon>Dilleniales</taxon>
        <taxon>Dilleniaceae</taxon>
        <taxon>Dillenia</taxon>
    </lineage>
</organism>
<keyword evidence="1" id="KW-0433">Leucine-rich repeat</keyword>
<evidence type="ECO:0000313" key="10">
    <source>
        <dbReference type="Proteomes" id="UP001370490"/>
    </source>
</evidence>
<evidence type="ECO:0000256" key="1">
    <source>
        <dbReference type="ARBA" id="ARBA00022614"/>
    </source>
</evidence>
<accession>A0AAN8V5I5</accession>
<gene>
    <name evidence="9" type="ORF">RJ641_004998</name>
</gene>
<dbReference type="Pfam" id="PF25019">
    <property type="entry name" value="LRR_R13L1-DRL21"/>
    <property type="match status" value="1"/>
</dbReference>
<dbReference type="SMART" id="SM00369">
    <property type="entry name" value="LRR_TYP"/>
    <property type="match status" value="4"/>
</dbReference>
<keyword evidence="2" id="KW-0677">Repeat</keyword>
<dbReference type="InterPro" id="IPR032675">
    <property type="entry name" value="LRR_dom_sf"/>
</dbReference>
<dbReference type="GO" id="GO:0006952">
    <property type="term" value="P:defense response"/>
    <property type="evidence" value="ECO:0007669"/>
    <property type="project" value="UniProtKB-KW"/>
</dbReference>
<evidence type="ECO:0000256" key="2">
    <source>
        <dbReference type="ARBA" id="ARBA00022737"/>
    </source>
</evidence>
<dbReference type="PANTHER" id="PTHR36766">
    <property type="entry name" value="PLANT BROAD-SPECTRUM MILDEW RESISTANCE PROTEIN RPW8"/>
    <property type="match status" value="1"/>
</dbReference>
<proteinExistence type="predicted"/>
<feature type="domain" description="R13L1/DRL21-like LRR repeat region" evidence="8">
    <location>
        <begin position="325"/>
        <end position="472"/>
    </location>
</feature>
<dbReference type="InterPro" id="IPR041118">
    <property type="entry name" value="Rx_N"/>
</dbReference>
<dbReference type="InterPro" id="IPR056789">
    <property type="entry name" value="LRR_R13L1-DRL21"/>
</dbReference>
<keyword evidence="4" id="KW-0611">Plant defense</keyword>
<dbReference type="CDD" id="cd14798">
    <property type="entry name" value="RX-CC_like"/>
    <property type="match status" value="1"/>
</dbReference>
<keyword evidence="3" id="KW-0547">Nucleotide-binding</keyword>
<dbReference type="InterPro" id="IPR003591">
    <property type="entry name" value="Leu-rich_rpt_typical-subtyp"/>
</dbReference>
<dbReference type="GO" id="GO:0005524">
    <property type="term" value="F:ATP binding"/>
    <property type="evidence" value="ECO:0007669"/>
    <property type="project" value="UniProtKB-KW"/>
</dbReference>
<dbReference type="InterPro" id="IPR057135">
    <property type="entry name" value="At4g27190-like_LRR"/>
</dbReference>
<dbReference type="InterPro" id="IPR038005">
    <property type="entry name" value="RX-like_CC"/>
</dbReference>
<dbReference type="Pfam" id="PF23247">
    <property type="entry name" value="LRR_RPS2"/>
    <property type="match status" value="1"/>
</dbReference>
<evidence type="ECO:0000313" key="9">
    <source>
        <dbReference type="EMBL" id="KAK6928793.1"/>
    </source>
</evidence>
<evidence type="ECO:0000256" key="3">
    <source>
        <dbReference type="ARBA" id="ARBA00022741"/>
    </source>
</evidence>
<evidence type="ECO:0000259" key="6">
    <source>
        <dbReference type="Pfam" id="PF18052"/>
    </source>
</evidence>
<dbReference type="Pfam" id="PF18052">
    <property type="entry name" value="Rx_N"/>
    <property type="match status" value="1"/>
</dbReference>
<dbReference type="Proteomes" id="UP001370490">
    <property type="component" value="Unassembled WGS sequence"/>
</dbReference>
<evidence type="ECO:0000259" key="8">
    <source>
        <dbReference type="Pfam" id="PF25019"/>
    </source>
</evidence>
<comment type="caution">
    <text evidence="9">The sequence shown here is derived from an EMBL/GenBank/DDBJ whole genome shotgun (WGS) entry which is preliminary data.</text>
</comment>
<dbReference type="AlphaFoldDB" id="A0AAN8V5I5"/>
<dbReference type="SUPFAM" id="SSF52058">
    <property type="entry name" value="L domain-like"/>
    <property type="match status" value="3"/>
</dbReference>
<dbReference type="Gene3D" id="1.20.5.4130">
    <property type="match status" value="1"/>
</dbReference>
<keyword evidence="5" id="KW-0067">ATP-binding</keyword>
<evidence type="ECO:0000256" key="4">
    <source>
        <dbReference type="ARBA" id="ARBA00022821"/>
    </source>
</evidence>
<sequence>MSFVVEAIFGAPIDWMINKLMSSELLDIFREGKLLRSRNKWVKHLGVLRAILTDAEKKQVTNEAVKIWLGQIRDLALDAEDILDEFQYEVLRKYMEESRASASNSRSLIPAWCGSLAPRNLAFRSNMKSKFEDITTRFEQLLKEKGDLAPDVDVSEPPNKKQKRVPTTSLVDEVFQNIRSLRTFLPLPTVCGFFGYEAYISINVLRDLISQLKFLRVLSLSGYQISELPESVDGLKHLRYMNLSHTPIKNLPESLCSLYYLQTLILKDCTYLRQLPTSIHELTNLRHLDIRGTTKLRELSKGLRHLKHLRTLSKFTVGKSGNLCLDELGCLNHIGGEISILDLRNVVHIREASAAKLKEKKRLSRLELHWCQDLVDDFSDDDFEEYSGNDDFEDVSRDSVNEFHVLKSLRPHTGSLKKLVILFYGGVSFPSWVGDPSFSGLVDLRLEKCKKCKQLPCLGQLPSLKNLTICEMDEVERVGWEFYSSHADASSSSQLSPFPSLEYLRFEKMTKWVDWSLPDTSFAKLLHLVILECPLLVFPLSRLNSTASHLQRLKLRGCSDAIIRDSNIELASLKYLCFGSISGLSSLPELLLRNVEELRIESCLDLERMSNGLHMLASLNELHIFYCPKLEYLELPLMLRILSVRHCKALTCVAEGSNSTCSSALSGLSLQSLHILIEECQLLTSISGNQWFRNIETLKIRSCKSLESFPSRQLPTTLKSLEIRYCHKLESVSEMLIESTSLKDLSFCYCPKLKSLPECLHTLTDLTSLEVMSCAGIETFPDTGLPTPNLLALTIKCCPNLKSLPNNMHNLTSLRDLRISNCPLLGLRLPPNLRHFTIDEPREALITFPNDQFLVLPHSLNSLTIWNFPNLESISSPGLLNLTSLQELGIHSCPKLHNMSENGFQYLTSLRRLRISDCRELQHLPETGFQNLISLENLEIEGCPKLHNMSENGFQYLTSLRRLRISDCRELQHLPETGFQNLISLENLEIKDCPKLQHLPNTAFVNLTSLKQLTITRCQELQHLPETGLMNLTSLEVLSIKCCPELQRLPETGLLNLTSLEVLEIADCAKLQRLPEKGLPPTLLSLEISECPLLDLKGAYWPHVALIPHVVIDDDLINC</sequence>